<proteinExistence type="predicted"/>
<dbReference type="InterPro" id="IPR000792">
    <property type="entry name" value="Tscrpt_reg_LuxR_C"/>
</dbReference>
<dbReference type="Proteomes" id="UP000065220">
    <property type="component" value="Chromosome"/>
</dbReference>
<dbReference type="Pfam" id="PF00072">
    <property type="entry name" value="Response_reg"/>
    <property type="match status" value="1"/>
</dbReference>
<dbReference type="SMART" id="SM00448">
    <property type="entry name" value="REC"/>
    <property type="match status" value="1"/>
</dbReference>
<protein>
    <recommendedName>
        <fullName evidence="8">Two-component system response regulator</fullName>
    </recommendedName>
</protein>
<sequence length="225" mass="24614">MEGPVRLLLVDDDEVILRSYVTLLDTRTEIEVVAAVGSAGAALKILSTRFVDVALVDVEMPGTDGIRLAHEIIKSSPNTRVVMMTAFESPRRIGQALDEGVQGYLTKDMDFDQIVMGVQQAAAGAVVLGPRPAARVIAQRHARRGGDHETHELTRTLASLPDRYQRLLPLIAEGKSNREIAAALSYTEGSVRTYMSEILRTTGCRSRTELALKLAMRTDDSWPVS</sequence>
<dbReference type="PROSITE" id="PS50110">
    <property type="entry name" value="RESPONSE_REGULATORY"/>
    <property type="match status" value="1"/>
</dbReference>
<dbReference type="Pfam" id="PF00196">
    <property type="entry name" value="GerE"/>
    <property type="match status" value="1"/>
</dbReference>
<dbReference type="CDD" id="cd06170">
    <property type="entry name" value="LuxR_C_like"/>
    <property type="match status" value="1"/>
</dbReference>
<dbReference type="KEGG" id="ard:AXF14_04965"/>
<evidence type="ECO:0000256" key="1">
    <source>
        <dbReference type="ARBA" id="ARBA00022553"/>
    </source>
</evidence>
<evidence type="ECO:0000256" key="3">
    <source>
        <dbReference type="PROSITE-ProRule" id="PRU00169"/>
    </source>
</evidence>
<dbReference type="SMART" id="SM00421">
    <property type="entry name" value="HTH_LUXR"/>
    <property type="match status" value="1"/>
</dbReference>
<evidence type="ECO:0000313" key="6">
    <source>
        <dbReference type="EMBL" id="AMD87061.1"/>
    </source>
</evidence>
<dbReference type="SUPFAM" id="SSF46894">
    <property type="entry name" value="C-terminal effector domain of the bipartite response regulators"/>
    <property type="match status" value="1"/>
</dbReference>
<dbReference type="PANTHER" id="PTHR43214">
    <property type="entry name" value="TWO-COMPONENT RESPONSE REGULATOR"/>
    <property type="match status" value="1"/>
</dbReference>
<dbReference type="GO" id="GO:0000160">
    <property type="term" value="P:phosphorelay signal transduction system"/>
    <property type="evidence" value="ECO:0007669"/>
    <property type="project" value="InterPro"/>
</dbReference>
<evidence type="ECO:0000259" key="4">
    <source>
        <dbReference type="PROSITE" id="PS50043"/>
    </source>
</evidence>
<dbReference type="AlphaFoldDB" id="A0A109W2F8"/>
<feature type="domain" description="HTH luxR-type" evidence="4">
    <location>
        <begin position="153"/>
        <end position="218"/>
    </location>
</feature>
<dbReference type="InterPro" id="IPR001789">
    <property type="entry name" value="Sig_transdc_resp-reg_receiver"/>
</dbReference>
<dbReference type="InterPro" id="IPR011006">
    <property type="entry name" value="CheY-like_superfamily"/>
</dbReference>
<evidence type="ECO:0000256" key="2">
    <source>
        <dbReference type="ARBA" id="ARBA00023125"/>
    </source>
</evidence>
<dbReference type="InterPro" id="IPR058245">
    <property type="entry name" value="NreC/VraR/RcsB-like_REC"/>
</dbReference>
<keyword evidence="1 3" id="KW-0597">Phosphoprotein</keyword>
<reference evidence="7" key="1">
    <citation type="submission" date="2016-02" db="EMBL/GenBank/DDBJ databases">
        <authorList>
            <person name="Holder M.E."/>
            <person name="Ajami N.J."/>
            <person name="Petrosino J.F."/>
        </authorList>
    </citation>
    <scope>NUCLEOTIDE SEQUENCE [LARGE SCALE GENOMIC DNA]</scope>
    <source>
        <strain evidence="7">CCUG 36733</strain>
    </source>
</reference>
<dbReference type="STRING" id="111015.AXF14_04965"/>
<keyword evidence="2" id="KW-0238">DNA-binding</keyword>
<dbReference type="Gene3D" id="3.40.50.2300">
    <property type="match status" value="1"/>
</dbReference>
<dbReference type="GO" id="GO:0006355">
    <property type="term" value="P:regulation of DNA-templated transcription"/>
    <property type="evidence" value="ECO:0007669"/>
    <property type="project" value="InterPro"/>
</dbReference>
<dbReference type="GO" id="GO:0003677">
    <property type="term" value="F:DNA binding"/>
    <property type="evidence" value="ECO:0007669"/>
    <property type="project" value="UniProtKB-KW"/>
</dbReference>
<name>A0A109W2F8_ACTRD</name>
<feature type="domain" description="Response regulatory" evidence="5">
    <location>
        <begin position="6"/>
        <end position="122"/>
    </location>
</feature>
<evidence type="ECO:0000313" key="7">
    <source>
        <dbReference type="Proteomes" id="UP000065220"/>
    </source>
</evidence>
<feature type="modified residue" description="4-aspartylphosphate" evidence="3">
    <location>
        <position position="57"/>
    </location>
</feature>
<evidence type="ECO:0000259" key="5">
    <source>
        <dbReference type="PROSITE" id="PS50110"/>
    </source>
</evidence>
<dbReference type="InterPro" id="IPR016032">
    <property type="entry name" value="Sig_transdc_resp-reg_C-effctor"/>
</dbReference>
<dbReference type="PANTHER" id="PTHR43214:SF42">
    <property type="entry name" value="TRANSCRIPTIONAL REGULATORY PROTEIN DESR"/>
    <property type="match status" value="1"/>
</dbReference>
<organism evidence="6 7">
    <name type="scientific">Actinomyces radicidentis</name>
    <dbReference type="NCBI Taxonomy" id="111015"/>
    <lineage>
        <taxon>Bacteria</taxon>
        <taxon>Bacillati</taxon>
        <taxon>Actinomycetota</taxon>
        <taxon>Actinomycetes</taxon>
        <taxon>Actinomycetales</taxon>
        <taxon>Actinomycetaceae</taxon>
        <taxon>Actinomyces</taxon>
    </lineage>
</organism>
<dbReference type="SUPFAM" id="SSF52172">
    <property type="entry name" value="CheY-like"/>
    <property type="match status" value="1"/>
</dbReference>
<keyword evidence="7" id="KW-1185">Reference proteome</keyword>
<dbReference type="CDD" id="cd17535">
    <property type="entry name" value="REC_NarL-like"/>
    <property type="match status" value="1"/>
</dbReference>
<accession>A0A109W2F8</accession>
<dbReference type="InterPro" id="IPR039420">
    <property type="entry name" value="WalR-like"/>
</dbReference>
<dbReference type="PROSITE" id="PS50043">
    <property type="entry name" value="HTH_LUXR_2"/>
    <property type="match status" value="1"/>
</dbReference>
<dbReference type="EMBL" id="CP014228">
    <property type="protein sequence ID" value="AMD87061.1"/>
    <property type="molecule type" value="Genomic_DNA"/>
</dbReference>
<evidence type="ECO:0008006" key="8">
    <source>
        <dbReference type="Google" id="ProtNLM"/>
    </source>
</evidence>
<gene>
    <name evidence="6" type="ORF">AXF14_04965</name>
</gene>